<proteinExistence type="inferred from homology"/>
<dbReference type="AlphaFoldDB" id="A0A345NKK4"/>
<feature type="transmembrane region" description="Helical" evidence="6">
    <location>
        <begin position="187"/>
        <end position="208"/>
    </location>
</feature>
<evidence type="ECO:0000256" key="6">
    <source>
        <dbReference type="SAM" id="Phobius"/>
    </source>
</evidence>
<feature type="transmembrane region" description="Helical" evidence="6">
    <location>
        <begin position="152"/>
        <end position="175"/>
    </location>
</feature>
<keyword evidence="4 6" id="KW-1133">Transmembrane helix</keyword>
<evidence type="ECO:0000256" key="3">
    <source>
        <dbReference type="ARBA" id="ARBA00022692"/>
    </source>
</evidence>
<keyword evidence="5 6" id="KW-0472">Membrane</keyword>
<evidence type="ECO:0000256" key="4">
    <source>
        <dbReference type="ARBA" id="ARBA00022989"/>
    </source>
</evidence>
<comment type="subcellular location">
    <subcellularLocation>
        <location evidence="1">Membrane</location>
        <topology evidence="1">Multi-pass membrane protein</topology>
    </subcellularLocation>
</comment>
<evidence type="ECO:0000256" key="5">
    <source>
        <dbReference type="ARBA" id="ARBA00023136"/>
    </source>
</evidence>
<dbReference type="Pfam" id="PF07947">
    <property type="entry name" value="YhhN"/>
    <property type="match status" value="1"/>
</dbReference>
<organism evidence="7 8">
    <name type="scientific">Ornithinimicrobium avium</name>
    <dbReference type="NCBI Taxonomy" id="2283195"/>
    <lineage>
        <taxon>Bacteria</taxon>
        <taxon>Bacillati</taxon>
        <taxon>Actinomycetota</taxon>
        <taxon>Actinomycetes</taxon>
        <taxon>Micrococcales</taxon>
        <taxon>Ornithinimicrobiaceae</taxon>
        <taxon>Ornithinimicrobium</taxon>
    </lineage>
</organism>
<dbReference type="GO" id="GO:0016020">
    <property type="term" value="C:membrane"/>
    <property type="evidence" value="ECO:0007669"/>
    <property type="project" value="UniProtKB-SubCell"/>
</dbReference>
<evidence type="ECO:0000256" key="2">
    <source>
        <dbReference type="ARBA" id="ARBA00007375"/>
    </source>
</evidence>
<evidence type="ECO:0000313" key="8">
    <source>
        <dbReference type="Proteomes" id="UP000253790"/>
    </source>
</evidence>
<feature type="transmembrane region" description="Helical" evidence="6">
    <location>
        <begin position="33"/>
        <end position="52"/>
    </location>
</feature>
<protein>
    <submittedName>
        <fullName evidence="7">Lysoplasmalogenase</fullName>
    </submittedName>
</protein>
<dbReference type="InterPro" id="IPR012506">
    <property type="entry name" value="TMEM86B-like"/>
</dbReference>
<dbReference type="RefSeq" id="WP_114927327.1">
    <property type="nucleotide sequence ID" value="NZ_CP031229.1"/>
</dbReference>
<evidence type="ECO:0000313" key="7">
    <source>
        <dbReference type="EMBL" id="AXH95562.1"/>
    </source>
</evidence>
<reference evidence="7 8" key="1">
    <citation type="submission" date="2018-07" db="EMBL/GenBank/DDBJ databases">
        <title>Complete genome sequencing of Ornithinimicrobium sp. AMA3305.</title>
        <authorList>
            <person name="Bae J.-W."/>
        </authorList>
    </citation>
    <scope>NUCLEOTIDE SEQUENCE [LARGE SCALE GENOMIC DNA]</scope>
    <source>
        <strain evidence="7 8">AMA3305</strain>
    </source>
</reference>
<evidence type="ECO:0000256" key="1">
    <source>
        <dbReference type="ARBA" id="ARBA00004141"/>
    </source>
</evidence>
<sequence>MPSRTPALLAAALLAGVVNVAAAFLGMDPLARVAQWLYLPPLALALVQSGWLHTRLSRWWLAGLALCWLGDGLGWLGFEVLLGLFLLGHVAYLVGLLPTWRRSWALRPRGLLHVALLVVGLLLVAPLAGSLVAVVVAYGIVLTAVALLATAAGWPGVAGGLLFMVSDLSLAWLRFSGSDLGDGWRSLVVIGTYVPAQALLLVGVLRLGTRHPHAEERSARRSTA</sequence>
<comment type="similarity">
    <text evidence="2">Belongs to the TMEM86 family.</text>
</comment>
<gene>
    <name evidence="7" type="ORF">DV701_04985</name>
</gene>
<dbReference type="GO" id="GO:0016787">
    <property type="term" value="F:hydrolase activity"/>
    <property type="evidence" value="ECO:0007669"/>
    <property type="project" value="TreeGrafter"/>
</dbReference>
<dbReference type="EMBL" id="CP031229">
    <property type="protein sequence ID" value="AXH95562.1"/>
    <property type="molecule type" value="Genomic_DNA"/>
</dbReference>
<keyword evidence="8" id="KW-1185">Reference proteome</keyword>
<dbReference type="KEGG" id="orn:DV701_04985"/>
<feature type="transmembrane region" description="Helical" evidence="6">
    <location>
        <begin position="112"/>
        <end position="140"/>
    </location>
</feature>
<dbReference type="Proteomes" id="UP000253790">
    <property type="component" value="Chromosome"/>
</dbReference>
<dbReference type="PANTHER" id="PTHR31885:SF6">
    <property type="entry name" value="GH04784P"/>
    <property type="match status" value="1"/>
</dbReference>
<dbReference type="PANTHER" id="PTHR31885">
    <property type="entry name" value="GH04784P"/>
    <property type="match status" value="1"/>
</dbReference>
<name>A0A345NKK4_9MICO</name>
<keyword evidence="3 6" id="KW-0812">Transmembrane</keyword>
<accession>A0A345NKK4</accession>
<feature type="transmembrane region" description="Helical" evidence="6">
    <location>
        <begin position="82"/>
        <end position="100"/>
    </location>
</feature>